<gene>
    <name evidence="2" type="ORF">D3867_15340</name>
</gene>
<dbReference type="Proteomes" id="UP000298596">
    <property type="component" value="Plasmid p1"/>
</dbReference>
<geneLocation type="plasmid" evidence="2">
    <name>p1</name>
</geneLocation>
<dbReference type="PANTHER" id="PTHR32182:SF25">
    <property type="entry name" value="SLR1056 PROTEIN"/>
    <property type="match status" value="1"/>
</dbReference>
<reference evidence="2 3" key="1">
    <citation type="submission" date="2018-09" db="EMBL/GenBank/DDBJ databases">
        <title>Whole genome based analysis of evolution and adaptive divergence in Indian and Brazilian strains of Azospirillum brasilense.</title>
        <authorList>
            <person name="Singh C."/>
            <person name="Tripathi A.K."/>
        </authorList>
    </citation>
    <scope>NUCLEOTIDE SEQUENCE [LARGE SCALE GENOMIC DNA]</scope>
    <source>
        <strain evidence="2 3">MTCC4036</strain>
        <plasmid evidence="2 3">p1</plasmid>
    </source>
</reference>
<dbReference type="Pfam" id="PF13304">
    <property type="entry name" value="AAA_21"/>
    <property type="match status" value="1"/>
</dbReference>
<dbReference type="GO" id="GO:0000731">
    <property type="term" value="P:DNA synthesis involved in DNA repair"/>
    <property type="evidence" value="ECO:0007669"/>
    <property type="project" value="TreeGrafter"/>
</dbReference>
<dbReference type="GO" id="GO:0016887">
    <property type="term" value="F:ATP hydrolysis activity"/>
    <property type="evidence" value="ECO:0007669"/>
    <property type="project" value="InterPro"/>
</dbReference>
<protein>
    <submittedName>
        <fullName evidence="2">Chromosome segregation protein SMC</fullName>
    </submittedName>
</protein>
<dbReference type="GO" id="GO:0006302">
    <property type="term" value="P:double-strand break repair"/>
    <property type="evidence" value="ECO:0007669"/>
    <property type="project" value="TreeGrafter"/>
</dbReference>
<evidence type="ECO:0000259" key="1">
    <source>
        <dbReference type="Pfam" id="PF13304"/>
    </source>
</evidence>
<dbReference type="PANTHER" id="PTHR32182">
    <property type="entry name" value="DNA REPLICATION AND REPAIR PROTEIN RECF"/>
    <property type="match status" value="1"/>
</dbReference>
<dbReference type="InterPro" id="IPR027417">
    <property type="entry name" value="P-loop_NTPase"/>
</dbReference>
<accession>A0A4D8PXX3</accession>
<dbReference type="InterPro" id="IPR003959">
    <property type="entry name" value="ATPase_AAA_core"/>
</dbReference>
<dbReference type="PIRSF" id="PIRSF029347">
    <property type="entry name" value="RecF"/>
    <property type="match status" value="1"/>
</dbReference>
<dbReference type="Gene3D" id="3.40.50.300">
    <property type="entry name" value="P-loop containing nucleotide triphosphate hydrolases"/>
    <property type="match status" value="2"/>
</dbReference>
<dbReference type="GO" id="GO:0005524">
    <property type="term" value="F:ATP binding"/>
    <property type="evidence" value="ECO:0007669"/>
    <property type="project" value="InterPro"/>
</dbReference>
<proteinExistence type="predicted"/>
<keyword evidence="2" id="KW-0614">Plasmid</keyword>
<name>A0A4D8PXX3_AZOBR</name>
<dbReference type="EMBL" id="CP032331">
    <property type="protein sequence ID" value="QCO03444.1"/>
    <property type="molecule type" value="Genomic_DNA"/>
</dbReference>
<dbReference type="InterPro" id="IPR014555">
    <property type="entry name" value="RecF-like"/>
</dbReference>
<sequence length="398" mass="44949">MSENQFFKSIHLRGFLSFPPDSEPFEMKPLNVLVGPNGAGKSNLIEAFELLQATPTNFAQAIRDGGGPSEWIWKGLEKNRIAHIDATIGPAPTQTPQYLRYKLSFSDVSHRVEVVDEVIEELKPFQKGAEDVFFYYRFQNGRPAINVRKKSGGYSKRQLEKDKLASDQSVLSQRKDPELYPEVTWVGSQFGAIQTFREWSFGRYAPIREPQRADLPADRLLPDARNLALILNHIEHRDGRRLTEMIHRFLPRFERLTTPIFGGQVQFYLHERGLSDPIPPTRLSDGTIRFLSLVSLLLAPNPPSLLCIEEPELGLHPDAVALMAELLVEVSQRTQLVVTTHSDTLVSALSAHVDSVVVCENLGDGTVMERLDADRLKVWLDKYKLGEIWRMGELGGNP</sequence>
<organism evidence="2 3">
    <name type="scientific">Azospirillum brasilense</name>
    <dbReference type="NCBI Taxonomy" id="192"/>
    <lineage>
        <taxon>Bacteria</taxon>
        <taxon>Pseudomonadati</taxon>
        <taxon>Pseudomonadota</taxon>
        <taxon>Alphaproteobacteria</taxon>
        <taxon>Rhodospirillales</taxon>
        <taxon>Azospirillaceae</taxon>
        <taxon>Azospirillum</taxon>
    </lineage>
</organism>
<evidence type="ECO:0000313" key="3">
    <source>
        <dbReference type="Proteomes" id="UP000298596"/>
    </source>
</evidence>
<feature type="domain" description="ATPase AAA-type core" evidence="1">
    <location>
        <begin position="30"/>
        <end position="347"/>
    </location>
</feature>
<evidence type="ECO:0000313" key="2">
    <source>
        <dbReference type="EMBL" id="QCO03444.1"/>
    </source>
</evidence>
<dbReference type="SUPFAM" id="SSF52540">
    <property type="entry name" value="P-loop containing nucleoside triphosphate hydrolases"/>
    <property type="match status" value="1"/>
</dbReference>
<dbReference type="AlphaFoldDB" id="A0A4D8PXX3"/>